<gene>
    <name evidence="8" type="ORF">CEP54_005200</name>
</gene>
<feature type="region of interest" description="Disordered" evidence="5">
    <location>
        <begin position="306"/>
        <end position="326"/>
    </location>
</feature>
<feature type="region of interest" description="Disordered" evidence="5">
    <location>
        <begin position="44"/>
        <end position="168"/>
    </location>
</feature>
<evidence type="ECO:0000256" key="1">
    <source>
        <dbReference type="ARBA" id="ARBA00008601"/>
    </source>
</evidence>
<dbReference type="InterPro" id="IPR000340">
    <property type="entry name" value="Dual-sp_phosphatase_cat-dom"/>
</dbReference>
<reference evidence="8 9" key="1">
    <citation type="submission" date="2017-06" db="EMBL/GenBank/DDBJ databases">
        <title>Comparative genomic analysis of Ambrosia Fusariam Clade fungi.</title>
        <authorList>
            <person name="Stajich J.E."/>
            <person name="Carrillo J."/>
            <person name="Kijimoto T."/>
            <person name="Eskalen A."/>
            <person name="O'Donnell K."/>
            <person name="Kasson M."/>
        </authorList>
    </citation>
    <scope>NUCLEOTIDE SEQUENCE [LARGE SCALE GENOMIC DNA]</scope>
    <source>
        <strain evidence="8 9">NRRL62584</strain>
    </source>
</reference>
<dbReference type="SUPFAM" id="SSF52799">
    <property type="entry name" value="(Phosphotyrosine protein) phosphatases II"/>
    <property type="match status" value="1"/>
</dbReference>
<feature type="compositionally biased region" description="Polar residues" evidence="5">
    <location>
        <begin position="574"/>
        <end position="589"/>
    </location>
</feature>
<dbReference type="PROSITE" id="PS50054">
    <property type="entry name" value="TYR_PHOSPHATASE_DUAL"/>
    <property type="match status" value="1"/>
</dbReference>
<feature type="compositionally biased region" description="Low complexity" evidence="5">
    <location>
        <begin position="648"/>
        <end position="660"/>
    </location>
</feature>
<feature type="compositionally biased region" description="Polar residues" evidence="5">
    <location>
        <begin position="114"/>
        <end position="123"/>
    </location>
</feature>
<keyword evidence="3" id="KW-0378">Hydrolase</keyword>
<dbReference type="PROSITE" id="PS50056">
    <property type="entry name" value="TYR_PHOSPHATASE_2"/>
    <property type="match status" value="1"/>
</dbReference>
<organism evidence="8 9">
    <name type="scientific">Fusarium duplospermum</name>
    <dbReference type="NCBI Taxonomy" id="1325734"/>
    <lineage>
        <taxon>Eukaryota</taxon>
        <taxon>Fungi</taxon>
        <taxon>Dikarya</taxon>
        <taxon>Ascomycota</taxon>
        <taxon>Pezizomycotina</taxon>
        <taxon>Sordariomycetes</taxon>
        <taxon>Hypocreomycetidae</taxon>
        <taxon>Hypocreales</taxon>
        <taxon>Nectriaceae</taxon>
        <taxon>Fusarium</taxon>
        <taxon>Fusarium solani species complex</taxon>
    </lineage>
</organism>
<keyword evidence="4" id="KW-0904">Protein phosphatase</keyword>
<dbReference type="GO" id="GO:0043409">
    <property type="term" value="P:negative regulation of MAPK cascade"/>
    <property type="evidence" value="ECO:0007669"/>
    <property type="project" value="TreeGrafter"/>
</dbReference>
<feature type="compositionally biased region" description="Basic and acidic residues" evidence="5">
    <location>
        <begin position="306"/>
        <end position="319"/>
    </location>
</feature>
<evidence type="ECO:0000256" key="3">
    <source>
        <dbReference type="ARBA" id="ARBA00022801"/>
    </source>
</evidence>
<feature type="region of interest" description="Disordered" evidence="5">
    <location>
        <begin position="555"/>
        <end position="601"/>
    </location>
</feature>
<dbReference type="GO" id="GO:0017017">
    <property type="term" value="F:MAP kinase tyrosine/serine/threonine phosphatase activity"/>
    <property type="evidence" value="ECO:0007669"/>
    <property type="project" value="TreeGrafter"/>
</dbReference>
<evidence type="ECO:0000256" key="4">
    <source>
        <dbReference type="ARBA" id="ARBA00022912"/>
    </source>
</evidence>
<proteinExistence type="inferred from homology"/>
<feature type="domain" description="Tyrosine-protein phosphatase" evidence="6">
    <location>
        <begin position="326"/>
        <end position="524"/>
    </location>
</feature>
<feature type="compositionally biased region" description="Low complexity" evidence="5">
    <location>
        <begin position="668"/>
        <end position="677"/>
    </location>
</feature>
<dbReference type="AlphaFoldDB" id="A0A428QDX7"/>
<dbReference type="Gene3D" id="3.90.190.10">
    <property type="entry name" value="Protein tyrosine phosphatase superfamily"/>
    <property type="match status" value="1"/>
</dbReference>
<evidence type="ECO:0000313" key="9">
    <source>
        <dbReference type="Proteomes" id="UP000288168"/>
    </source>
</evidence>
<dbReference type="SMART" id="SM00195">
    <property type="entry name" value="DSPc"/>
    <property type="match status" value="1"/>
</dbReference>
<feature type="compositionally biased region" description="Basic residues" evidence="5">
    <location>
        <begin position="532"/>
        <end position="542"/>
    </location>
</feature>
<keyword evidence="9" id="KW-1185">Reference proteome</keyword>
<dbReference type="InterPro" id="IPR000387">
    <property type="entry name" value="Tyr_Pase_dom"/>
</dbReference>
<comment type="caution">
    <text evidence="8">The sequence shown here is derived from an EMBL/GenBank/DDBJ whole genome shotgun (WGS) entry which is preliminary data.</text>
</comment>
<dbReference type="GO" id="GO:0005829">
    <property type="term" value="C:cytosol"/>
    <property type="evidence" value="ECO:0007669"/>
    <property type="project" value="TreeGrafter"/>
</dbReference>
<feature type="region of interest" description="Disordered" evidence="5">
    <location>
        <begin position="621"/>
        <end position="677"/>
    </location>
</feature>
<protein>
    <recommendedName>
        <fullName evidence="2">protein-tyrosine-phosphatase</fullName>
        <ecNumber evidence="2">3.1.3.48</ecNumber>
    </recommendedName>
</protein>
<dbReference type="GO" id="GO:0005634">
    <property type="term" value="C:nucleus"/>
    <property type="evidence" value="ECO:0007669"/>
    <property type="project" value="TreeGrafter"/>
</dbReference>
<evidence type="ECO:0000256" key="5">
    <source>
        <dbReference type="SAM" id="MobiDB-lite"/>
    </source>
</evidence>
<dbReference type="InterPro" id="IPR020422">
    <property type="entry name" value="TYR_PHOSPHATASE_DUAL_dom"/>
</dbReference>
<dbReference type="GO" id="GO:0033550">
    <property type="term" value="F:MAP kinase tyrosine phosphatase activity"/>
    <property type="evidence" value="ECO:0007669"/>
    <property type="project" value="TreeGrafter"/>
</dbReference>
<comment type="similarity">
    <text evidence="1">Belongs to the protein-tyrosine phosphatase family. Non-receptor class dual specificity subfamily.</text>
</comment>
<dbReference type="STRING" id="1325734.A0A428QDX7"/>
<name>A0A428QDX7_9HYPO</name>
<evidence type="ECO:0000256" key="2">
    <source>
        <dbReference type="ARBA" id="ARBA00013064"/>
    </source>
</evidence>
<dbReference type="Proteomes" id="UP000288168">
    <property type="component" value="Unassembled WGS sequence"/>
</dbReference>
<accession>A0A428QDX7</accession>
<dbReference type="CDD" id="cd14521">
    <property type="entry name" value="DSP_fungal_SDP1-like"/>
    <property type="match status" value="1"/>
</dbReference>
<feature type="region of interest" description="Disordered" evidence="5">
    <location>
        <begin position="776"/>
        <end position="802"/>
    </location>
</feature>
<dbReference type="InterPro" id="IPR029021">
    <property type="entry name" value="Prot-tyrosine_phosphatase-like"/>
</dbReference>
<evidence type="ECO:0000313" key="8">
    <source>
        <dbReference type="EMBL" id="RSL63441.1"/>
    </source>
</evidence>
<dbReference type="PANTHER" id="PTHR10159">
    <property type="entry name" value="DUAL SPECIFICITY PROTEIN PHOSPHATASE"/>
    <property type="match status" value="1"/>
</dbReference>
<dbReference type="EMBL" id="NKCI01000039">
    <property type="protein sequence ID" value="RSL63441.1"/>
    <property type="molecule type" value="Genomic_DNA"/>
</dbReference>
<feature type="region of interest" description="Disordered" evidence="5">
    <location>
        <begin position="523"/>
        <end position="542"/>
    </location>
</feature>
<feature type="domain" description="Tyrosine specific protein phosphatases" evidence="7">
    <location>
        <begin position="444"/>
        <end position="501"/>
    </location>
</feature>
<dbReference type="GO" id="GO:0008330">
    <property type="term" value="F:protein tyrosine/threonine phosphatase activity"/>
    <property type="evidence" value="ECO:0007669"/>
    <property type="project" value="TreeGrafter"/>
</dbReference>
<feature type="compositionally biased region" description="Low complexity" evidence="5">
    <location>
        <begin position="85"/>
        <end position="113"/>
    </location>
</feature>
<sequence length="802" mass="87195">MPSVTDRRAYEDQIPPFMTVFDLDAETMADQDTVTLVDPKFVDLEPKRPGMMSATQHGLRPSMIPADPTHKHHDSTSTQTSESADSSPTTTLSTTDSSPLSDPSPSSSPDSPTNLIPLNSFPATSFGALPTANPTTLLSEPPRLQRPMTSPSPRRGRNMKGLSIQPPFASSTATTTISLVSEPSSPSFIKPMIPAMRRKPSQLSLKTNTSDLISRTTLEVPPSPGMPMLQRRALKHSCSSPHMSSGLKSSTFGPPGGMTFPKVLERNESGLSEVLRPTKSSMKPSFGSAITEEDSPIRTQMAIRDDDPYRDNENNEDMKTPGYPDGPIAIYGDNVYLYSEPNADEASRFDVVINCAREVRNPFELRKSLRDSRSTFEHFRYSTPDGESPIPDTAISTASFATAFEYPPEEESAETPTTPKATASFNKEPEYIHIPWDHNTDIAPDLMRLCETIEDRTRAGLKVLVHCQQGASRSASLIIAYGLYQKPELTVNDAYYAAQSKSQWISPNMKLMYSLQDFQKEVSGKRSGPAAHRPRTGRTPTKHRLTLSADAIDISPKTPQTAPLPTHAEDVKETQFSSSPNRLRGNSTPGLLAVSPGPASAPPTCTWMEEVEQAALDQLGPFQLGGLPQRPKSGHGRSPPTLAPPPTLGLAPAPSFGSDMMPPPTPGFPSQSSFGFQSMSFPRFNEAPLIKPEAIQPESTKYDDAPITRTITLPGSFPDDEALLSPRVETMTNNPLHEVGEVAGMRFVECPPTPSQSLFSPRAGMFPRDPFSTFGSPAVVADPRSPPTRGEAPIIRSIDDLL</sequence>
<dbReference type="PROSITE" id="PS00383">
    <property type="entry name" value="TYR_PHOSPHATASE_1"/>
    <property type="match status" value="1"/>
</dbReference>
<dbReference type="PANTHER" id="PTHR10159:SF519">
    <property type="entry name" value="DUAL SPECIFICITY PROTEIN PHOSPHATASE MPK3"/>
    <property type="match status" value="1"/>
</dbReference>
<evidence type="ECO:0000259" key="7">
    <source>
        <dbReference type="PROSITE" id="PS50056"/>
    </source>
</evidence>
<dbReference type="OrthoDB" id="426001at2759"/>
<dbReference type="EC" id="3.1.3.48" evidence="2"/>
<evidence type="ECO:0000259" key="6">
    <source>
        <dbReference type="PROSITE" id="PS50054"/>
    </source>
</evidence>
<dbReference type="Pfam" id="PF00782">
    <property type="entry name" value="DSPc"/>
    <property type="match status" value="1"/>
</dbReference>
<dbReference type="InterPro" id="IPR016130">
    <property type="entry name" value="Tyr_Pase_AS"/>
</dbReference>